<comment type="caution">
    <text evidence="15">The sequence shown here is derived from an EMBL/GenBank/DDBJ whole genome shotgun (WGS) entry which is preliminary data.</text>
</comment>
<evidence type="ECO:0000256" key="3">
    <source>
        <dbReference type="ARBA" id="ARBA00004939"/>
    </source>
</evidence>
<dbReference type="UniPathway" id="UPA00109">
    <property type="reaction ID" value="UER00189"/>
</dbReference>
<dbReference type="RefSeq" id="WP_123401230.1">
    <property type="nucleotide sequence ID" value="NZ_RJVI01000002.1"/>
</dbReference>
<feature type="active site" description="Electrophile" evidence="13">
    <location>
        <position position="95"/>
    </location>
</feature>
<feature type="active site" description="Proton acceptor" evidence="13">
    <location>
        <position position="167"/>
    </location>
</feature>
<dbReference type="Pfam" id="PF00121">
    <property type="entry name" value="TIM"/>
    <property type="match status" value="1"/>
</dbReference>
<comment type="pathway">
    <text evidence="2 13 14">Carbohydrate biosynthesis; gluconeogenesis.</text>
</comment>
<dbReference type="UniPathway" id="UPA00138"/>
<dbReference type="SUPFAM" id="SSF51351">
    <property type="entry name" value="Triosephosphate isomerase (TIM)"/>
    <property type="match status" value="1"/>
</dbReference>
<dbReference type="GO" id="GO:0006096">
    <property type="term" value="P:glycolytic process"/>
    <property type="evidence" value="ECO:0007669"/>
    <property type="project" value="UniProtKB-UniRule"/>
</dbReference>
<protein>
    <recommendedName>
        <fullName evidence="7 13">Triosephosphate isomerase</fullName>
        <shortName evidence="13">TIM</shortName>
        <shortName evidence="13">TPI</shortName>
        <ecNumber evidence="6 13">5.3.1.1</ecNumber>
    </recommendedName>
    <alternativeName>
        <fullName evidence="13">Triose-phosphate isomerase</fullName>
    </alternativeName>
</protein>
<keyword evidence="10 13" id="KW-0324">Glycolysis</keyword>
<evidence type="ECO:0000313" key="15">
    <source>
        <dbReference type="EMBL" id="ROR32269.1"/>
    </source>
</evidence>
<organism evidence="15 16">
    <name type="scientific">Inmirania thermothiophila</name>
    <dbReference type="NCBI Taxonomy" id="1750597"/>
    <lineage>
        <taxon>Bacteria</taxon>
        <taxon>Pseudomonadati</taxon>
        <taxon>Pseudomonadota</taxon>
        <taxon>Gammaproteobacteria</taxon>
        <taxon>Chromatiales</taxon>
        <taxon>Ectothiorhodospiraceae</taxon>
        <taxon>Inmirania</taxon>
    </lineage>
</organism>
<comment type="subunit">
    <text evidence="5 13 14">Homodimer.</text>
</comment>
<evidence type="ECO:0000256" key="4">
    <source>
        <dbReference type="ARBA" id="ARBA00007422"/>
    </source>
</evidence>
<dbReference type="OrthoDB" id="9809429at2"/>
<dbReference type="GO" id="GO:0046166">
    <property type="term" value="P:glyceraldehyde-3-phosphate biosynthetic process"/>
    <property type="evidence" value="ECO:0007669"/>
    <property type="project" value="TreeGrafter"/>
</dbReference>
<dbReference type="PROSITE" id="PS51440">
    <property type="entry name" value="TIM_2"/>
    <property type="match status" value="1"/>
</dbReference>
<dbReference type="GO" id="GO:0019563">
    <property type="term" value="P:glycerol catabolic process"/>
    <property type="evidence" value="ECO:0007669"/>
    <property type="project" value="TreeGrafter"/>
</dbReference>
<feature type="binding site" evidence="13">
    <location>
        <begin position="233"/>
        <end position="234"/>
    </location>
    <ligand>
        <name>substrate</name>
    </ligand>
</feature>
<name>A0A3N1Y0B7_9GAMM</name>
<comment type="pathway">
    <text evidence="3">Carbohydrate metabolism; erythritol degradation.</text>
</comment>
<reference evidence="15 16" key="1">
    <citation type="submission" date="2018-11" db="EMBL/GenBank/DDBJ databases">
        <title>Genomic Encyclopedia of Type Strains, Phase IV (KMG-IV): sequencing the most valuable type-strain genomes for metagenomic binning, comparative biology and taxonomic classification.</title>
        <authorList>
            <person name="Goeker M."/>
        </authorList>
    </citation>
    <scope>NUCLEOTIDE SEQUENCE [LARGE SCALE GENOMIC DNA]</scope>
    <source>
        <strain evidence="15 16">DSM 100275</strain>
    </source>
</reference>
<dbReference type="PANTHER" id="PTHR21139:SF42">
    <property type="entry name" value="TRIOSEPHOSPHATE ISOMERASE"/>
    <property type="match status" value="1"/>
</dbReference>
<feature type="binding site" evidence="13">
    <location>
        <position position="173"/>
    </location>
    <ligand>
        <name>substrate</name>
    </ligand>
</feature>
<dbReference type="FunFam" id="3.20.20.70:FF:000020">
    <property type="entry name" value="Triosephosphate isomerase"/>
    <property type="match status" value="1"/>
</dbReference>
<evidence type="ECO:0000256" key="12">
    <source>
        <dbReference type="ARBA" id="ARBA00055680"/>
    </source>
</evidence>
<comment type="similarity">
    <text evidence="4 13 14">Belongs to the triosephosphate isomerase family.</text>
</comment>
<evidence type="ECO:0000256" key="6">
    <source>
        <dbReference type="ARBA" id="ARBA00011940"/>
    </source>
</evidence>
<dbReference type="InterPro" id="IPR013785">
    <property type="entry name" value="Aldolase_TIM"/>
</dbReference>
<evidence type="ECO:0000256" key="8">
    <source>
        <dbReference type="ARBA" id="ARBA00022432"/>
    </source>
</evidence>
<comment type="catalytic activity">
    <reaction evidence="1 13 14">
        <text>D-glyceraldehyde 3-phosphate = dihydroxyacetone phosphate</text>
        <dbReference type="Rhea" id="RHEA:18585"/>
        <dbReference type="ChEBI" id="CHEBI:57642"/>
        <dbReference type="ChEBI" id="CHEBI:59776"/>
        <dbReference type="EC" id="5.3.1.1"/>
    </reaction>
</comment>
<dbReference type="Proteomes" id="UP000276634">
    <property type="component" value="Unassembled WGS sequence"/>
</dbReference>
<sequence>MRRMLVAGNWKMHGSRELVRTLCTGVREGAAAVGPVELAVCPPYVYLEQAHTLLAGGGVALGAQDVCDQDEGAFTGEVSGAMLAEVGCRYVIVGHSERRHIYGEDDALTARKFAAARRHGLVPVLCVGETLEERERGETEAVVARQLDAVLALEGVQGLAGAVIAYEPVWAIGTGHTATPGQAQEVHAFLRARIAQQDATIAAALRILYGGSVKPGNAAELFAQPDIDGGLIGGASLKVDDFLAIARAAAEAAAAKVER</sequence>
<evidence type="ECO:0000256" key="10">
    <source>
        <dbReference type="ARBA" id="ARBA00023152"/>
    </source>
</evidence>
<evidence type="ECO:0000256" key="2">
    <source>
        <dbReference type="ARBA" id="ARBA00004742"/>
    </source>
</evidence>
<feature type="binding site" evidence="13">
    <location>
        <position position="212"/>
    </location>
    <ligand>
        <name>substrate</name>
    </ligand>
</feature>
<dbReference type="GO" id="GO:0004807">
    <property type="term" value="F:triose-phosphate isomerase activity"/>
    <property type="evidence" value="ECO:0007669"/>
    <property type="project" value="UniProtKB-UniRule"/>
</dbReference>
<keyword evidence="8 13" id="KW-0312">Gluconeogenesis</keyword>
<evidence type="ECO:0000256" key="1">
    <source>
        <dbReference type="ARBA" id="ARBA00000474"/>
    </source>
</evidence>
<feature type="binding site" evidence="13">
    <location>
        <begin position="9"/>
        <end position="11"/>
    </location>
    <ligand>
        <name>substrate</name>
    </ligand>
</feature>
<dbReference type="NCBIfam" id="TIGR00419">
    <property type="entry name" value="tim"/>
    <property type="match status" value="1"/>
</dbReference>
<evidence type="ECO:0000256" key="5">
    <source>
        <dbReference type="ARBA" id="ARBA00011738"/>
    </source>
</evidence>
<gene>
    <name evidence="13" type="primary">tpiA</name>
    <name evidence="15" type="ORF">EDC57_1466</name>
</gene>
<evidence type="ECO:0000256" key="7">
    <source>
        <dbReference type="ARBA" id="ARBA00019397"/>
    </source>
</evidence>
<dbReference type="PANTHER" id="PTHR21139">
    <property type="entry name" value="TRIOSEPHOSPHATE ISOMERASE"/>
    <property type="match status" value="1"/>
</dbReference>
<keyword evidence="11 13" id="KW-0413">Isomerase</keyword>
<dbReference type="GO" id="GO:0006094">
    <property type="term" value="P:gluconeogenesis"/>
    <property type="evidence" value="ECO:0007669"/>
    <property type="project" value="UniProtKB-UniRule"/>
</dbReference>
<dbReference type="GO" id="GO:0005829">
    <property type="term" value="C:cytosol"/>
    <property type="evidence" value="ECO:0007669"/>
    <property type="project" value="TreeGrafter"/>
</dbReference>
<dbReference type="CDD" id="cd00311">
    <property type="entry name" value="TIM"/>
    <property type="match status" value="1"/>
</dbReference>
<keyword evidence="16" id="KW-1185">Reference proteome</keyword>
<evidence type="ECO:0000256" key="11">
    <source>
        <dbReference type="ARBA" id="ARBA00023235"/>
    </source>
</evidence>
<dbReference type="InterPro" id="IPR022896">
    <property type="entry name" value="TrioseP_Isoase_bac/euk"/>
</dbReference>
<comment type="function">
    <text evidence="12 13">Involved in the gluconeogenesis. Catalyzes stereospecifically the conversion of dihydroxyacetone phosphate (DHAP) to D-glyceraldehyde-3-phosphate (G3P).</text>
</comment>
<evidence type="ECO:0000256" key="13">
    <source>
        <dbReference type="HAMAP-Rule" id="MF_00147"/>
    </source>
</evidence>
<dbReference type="InterPro" id="IPR035990">
    <property type="entry name" value="TIM_sf"/>
</dbReference>
<dbReference type="Gene3D" id="3.20.20.70">
    <property type="entry name" value="Aldolase class I"/>
    <property type="match status" value="1"/>
</dbReference>
<dbReference type="EMBL" id="RJVI01000002">
    <property type="protein sequence ID" value="ROR32269.1"/>
    <property type="molecule type" value="Genomic_DNA"/>
</dbReference>
<dbReference type="InterPro" id="IPR020861">
    <property type="entry name" value="Triosephosphate_isomerase_AS"/>
</dbReference>
<dbReference type="EC" id="5.3.1.1" evidence="6 13"/>
<dbReference type="PROSITE" id="PS00171">
    <property type="entry name" value="TIM_1"/>
    <property type="match status" value="1"/>
</dbReference>
<comment type="subcellular location">
    <subcellularLocation>
        <location evidence="13 14">Cytoplasm</location>
    </subcellularLocation>
</comment>
<keyword evidence="9 13" id="KW-0963">Cytoplasm</keyword>
<comment type="pathway">
    <text evidence="13 14">Carbohydrate degradation; glycolysis; D-glyceraldehyde 3-phosphate from glycerone phosphate: step 1/1.</text>
</comment>
<dbReference type="InterPro" id="IPR000652">
    <property type="entry name" value="Triosephosphate_isomerase"/>
</dbReference>
<dbReference type="AlphaFoldDB" id="A0A3N1Y0B7"/>
<evidence type="ECO:0000256" key="14">
    <source>
        <dbReference type="RuleBase" id="RU363013"/>
    </source>
</evidence>
<evidence type="ECO:0000256" key="9">
    <source>
        <dbReference type="ARBA" id="ARBA00022490"/>
    </source>
</evidence>
<evidence type="ECO:0000313" key="16">
    <source>
        <dbReference type="Proteomes" id="UP000276634"/>
    </source>
</evidence>
<proteinExistence type="inferred from homology"/>
<dbReference type="HAMAP" id="MF_00147_B">
    <property type="entry name" value="TIM_B"/>
    <property type="match status" value="1"/>
</dbReference>
<accession>A0A3N1Y0B7</accession>